<proteinExistence type="predicted"/>
<dbReference type="Proteomes" id="UP001500956">
    <property type="component" value="Unassembled WGS sequence"/>
</dbReference>
<accession>A0ABP8Y3H7</accession>
<evidence type="ECO:0000313" key="2">
    <source>
        <dbReference type="EMBL" id="GAA4721135.1"/>
    </source>
</evidence>
<name>A0ABP8Y3H7_9MICO</name>
<dbReference type="RefSeq" id="WP_172148311.1">
    <property type="nucleotide sequence ID" value="NZ_BAABID010000004.1"/>
</dbReference>
<sequence>MTLFLLLLALAIGAAWLAALARTVHRDGLGTRRPPRSHRDWWEDVGAG</sequence>
<evidence type="ECO:0000256" key="1">
    <source>
        <dbReference type="SAM" id="MobiDB-lite"/>
    </source>
</evidence>
<reference evidence="3" key="1">
    <citation type="journal article" date="2019" name="Int. J. Syst. Evol. Microbiol.">
        <title>The Global Catalogue of Microorganisms (GCM) 10K type strain sequencing project: providing services to taxonomists for standard genome sequencing and annotation.</title>
        <authorList>
            <consortium name="The Broad Institute Genomics Platform"/>
            <consortium name="The Broad Institute Genome Sequencing Center for Infectious Disease"/>
            <person name="Wu L."/>
            <person name="Ma J."/>
        </authorList>
    </citation>
    <scope>NUCLEOTIDE SEQUENCE [LARGE SCALE GENOMIC DNA]</scope>
    <source>
        <strain evidence="3">JCM 18063</strain>
    </source>
</reference>
<evidence type="ECO:0000313" key="3">
    <source>
        <dbReference type="Proteomes" id="UP001500956"/>
    </source>
</evidence>
<gene>
    <name evidence="2" type="ORF">GCM10023216_07780</name>
</gene>
<comment type="caution">
    <text evidence="2">The sequence shown here is derived from an EMBL/GenBank/DDBJ whole genome shotgun (WGS) entry which is preliminary data.</text>
</comment>
<keyword evidence="3" id="KW-1185">Reference proteome</keyword>
<organism evidence="2 3">
    <name type="scientific">Isoptericola chiayiensis</name>
    <dbReference type="NCBI Taxonomy" id="579446"/>
    <lineage>
        <taxon>Bacteria</taxon>
        <taxon>Bacillati</taxon>
        <taxon>Actinomycetota</taxon>
        <taxon>Actinomycetes</taxon>
        <taxon>Micrococcales</taxon>
        <taxon>Promicromonosporaceae</taxon>
        <taxon>Isoptericola</taxon>
    </lineage>
</organism>
<feature type="region of interest" description="Disordered" evidence="1">
    <location>
        <begin position="28"/>
        <end position="48"/>
    </location>
</feature>
<dbReference type="EMBL" id="BAABID010000004">
    <property type="protein sequence ID" value="GAA4721135.1"/>
    <property type="molecule type" value="Genomic_DNA"/>
</dbReference>
<protein>
    <submittedName>
        <fullName evidence="2">Uncharacterized protein</fullName>
    </submittedName>
</protein>